<evidence type="ECO:0000256" key="2">
    <source>
        <dbReference type="ARBA" id="ARBA00023125"/>
    </source>
</evidence>
<dbReference type="OrthoDB" id="116240at2"/>
<keyword evidence="3" id="KW-0804">Transcription</keyword>
<dbReference type="PANTHER" id="PTHR47506">
    <property type="entry name" value="TRANSCRIPTIONAL REGULATORY PROTEIN"/>
    <property type="match status" value="1"/>
</dbReference>
<name>A0A250KWS7_9GAMM</name>
<dbReference type="SUPFAM" id="SSF46689">
    <property type="entry name" value="Homeodomain-like"/>
    <property type="match status" value="1"/>
</dbReference>
<dbReference type="AlphaFoldDB" id="A0A250KWS7"/>
<feature type="DNA-binding region" description="H-T-H motif" evidence="4">
    <location>
        <begin position="33"/>
        <end position="52"/>
    </location>
</feature>
<keyword evidence="7" id="KW-1185">Reference proteome</keyword>
<organism evidence="6 7">
    <name type="scientific">Methylocaldum marinum</name>
    <dbReference type="NCBI Taxonomy" id="1432792"/>
    <lineage>
        <taxon>Bacteria</taxon>
        <taxon>Pseudomonadati</taxon>
        <taxon>Pseudomonadota</taxon>
        <taxon>Gammaproteobacteria</taxon>
        <taxon>Methylococcales</taxon>
        <taxon>Methylococcaceae</taxon>
        <taxon>Methylocaldum</taxon>
    </lineage>
</organism>
<protein>
    <submittedName>
        <fullName evidence="6">TetR family transcriptional regulator</fullName>
    </submittedName>
</protein>
<dbReference type="PRINTS" id="PR00455">
    <property type="entry name" value="HTHTETR"/>
</dbReference>
<evidence type="ECO:0000256" key="3">
    <source>
        <dbReference type="ARBA" id="ARBA00023163"/>
    </source>
</evidence>
<feature type="domain" description="HTH tetR-type" evidence="5">
    <location>
        <begin position="10"/>
        <end position="70"/>
    </location>
</feature>
<evidence type="ECO:0000256" key="1">
    <source>
        <dbReference type="ARBA" id="ARBA00023015"/>
    </source>
</evidence>
<evidence type="ECO:0000313" key="7">
    <source>
        <dbReference type="Proteomes" id="UP000266313"/>
    </source>
</evidence>
<dbReference type="SUPFAM" id="SSF48498">
    <property type="entry name" value="Tetracyclin repressor-like, C-terminal domain"/>
    <property type="match status" value="1"/>
</dbReference>
<dbReference type="InterPro" id="IPR036271">
    <property type="entry name" value="Tet_transcr_reg_TetR-rel_C_sf"/>
</dbReference>
<keyword evidence="2 4" id="KW-0238">DNA-binding</keyword>
<dbReference type="InterPro" id="IPR001647">
    <property type="entry name" value="HTH_TetR"/>
</dbReference>
<keyword evidence="1" id="KW-0805">Transcription regulation</keyword>
<dbReference type="Proteomes" id="UP000266313">
    <property type="component" value="Chromosome"/>
</dbReference>
<evidence type="ECO:0000256" key="4">
    <source>
        <dbReference type="PROSITE-ProRule" id="PRU00335"/>
    </source>
</evidence>
<proteinExistence type="predicted"/>
<dbReference type="KEGG" id="mmai:sS8_4208"/>
<dbReference type="PANTHER" id="PTHR47506:SF7">
    <property type="entry name" value="TRANSCRIPTIONAL REGULATORY PROTEIN"/>
    <property type="match status" value="1"/>
</dbReference>
<dbReference type="PROSITE" id="PS50977">
    <property type="entry name" value="HTH_TETR_2"/>
    <property type="match status" value="1"/>
</dbReference>
<dbReference type="InterPro" id="IPR009057">
    <property type="entry name" value="Homeodomain-like_sf"/>
</dbReference>
<evidence type="ECO:0000259" key="5">
    <source>
        <dbReference type="PROSITE" id="PS50977"/>
    </source>
</evidence>
<dbReference type="GO" id="GO:0003677">
    <property type="term" value="F:DNA binding"/>
    <property type="evidence" value="ECO:0007669"/>
    <property type="project" value="UniProtKB-UniRule"/>
</dbReference>
<dbReference type="EMBL" id="AP017928">
    <property type="protein sequence ID" value="BBA36138.1"/>
    <property type="molecule type" value="Genomic_DNA"/>
</dbReference>
<accession>A0A250KWS7</accession>
<gene>
    <name evidence="6" type="ORF">sS8_4208</name>
</gene>
<dbReference type="RefSeq" id="WP_119631369.1">
    <property type="nucleotide sequence ID" value="NZ_AP017928.1"/>
</dbReference>
<reference evidence="6 7" key="1">
    <citation type="submission" date="2016-12" db="EMBL/GenBank/DDBJ databases">
        <title>Genome sequencing of Methylocaldum marinum.</title>
        <authorList>
            <person name="Takeuchi M."/>
            <person name="Kamagata Y."/>
            <person name="Hiraoka S."/>
            <person name="Oshima K."/>
            <person name="Hattori M."/>
            <person name="Iwasaki W."/>
        </authorList>
    </citation>
    <scope>NUCLEOTIDE SEQUENCE [LARGE SCALE GENOMIC DNA]</scope>
    <source>
        <strain evidence="6 7">S8</strain>
    </source>
</reference>
<sequence length="209" mass="23811">MTQDTKLPTPSARDRILETAQRLFYRHGIRAVGVDRIIAESGVAKMSFYRHFPSKKDLVIAFLERRHRFWMDWFTRRVRELAENRASPGLGIIADALQEWFSEPEFRGCAFINTVAELSEDSSEEHRIAADHKRELRDFIRTLIPEQPRFPADDAADLAVLVIDGAIVRAQMTGKAETAEEARALFKLLDAKLFGTPAYSMRHSSGHPS</sequence>
<dbReference type="Pfam" id="PF00440">
    <property type="entry name" value="TetR_N"/>
    <property type="match status" value="1"/>
</dbReference>
<evidence type="ECO:0000313" key="6">
    <source>
        <dbReference type="EMBL" id="BBA36138.1"/>
    </source>
</evidence>
<dbReference type="Gene3D" id="1.10.357.10">
    <property type="entry name" value="Tetracycline Repressor, domain 2"/>
    <property type="match status" value="1"/>
</dbReference>